<feature type="compositionally biased region" description="Basic and acidic residues" evidence="1">
    <location>
        <begin position="7"/>
        <end position="24"/>
    </location>
</feature>
<name>A0ABQ4U8N8_9HYPH</name>
<dbReference type="Proteomes" id="UP001055039">
    <property type="component" value="Unassembled WGS sequence"/>
</dbReference>
<dbReference type="EMBL" id="BPRC01000001">
    <property type="protein sequence ID" value="GJE63658.1"/>
    <property type="molecule type" value="Genomic_DNA"/>
</dbReference>
<evidence type="ECO:0000256" key="1">
    <source>
        <dbReference type="SAM" id="MobiDB-lite"/>
    </source>
</evidence>
<gene>
    <name evidence="2" type="ORF">LNAOJCKE_0855</name>
</gene>
<accession>A0ABQ4U8N8</accession>
<keyword evidence="3" id="KW-1185">Reference proteome</keyword>
<proteinExistence type="predicted"/>
<evidence type="ECO:0000313" key="3">
    <source>
        <dbReference type="Proteomes" id="UP001055039"/>
    </source>
</evidence>
<evidence type="ECO:0000313" key="2">
    <source>
        <dbReference type="EMBL" id="GJE63658.1"/>
    </source>
</evidence>
<feature type="region of interest" description="Disordered" evidence="1">
    <location>
        <begin position="1"/>
        <end position="44"/>
    </location>
</feature>
<reference evidence="2" key="2">
    <citation type="submission" date="2021-08" db="EMBL/GenBank/DDBJ databases">
        <authorList>
            <person name="Tani A."/>
            <person name="Ola A."/>
            <person name="Ogura Y."/>
            <person name="Katsura K."/>
            <person name="Hayashi T."/>
        </authorList>
    </citation>
    <scope>NUCLEOTIDE SEQUENCE</scope>
    <source>
        <strain evidence="2">NBRC 15686</strain>
    </source>
</reference>
<evidence type="ECO:0008006" key="4">
    <source>
        <dbReference type="Google" id="ProtNLM"/>
    </source>
</evidence>
<dbReference type="RefSeq" id="WP_283214472.1">
    <property type="nucleotide sequence ID" value="NZ_BAAADH010000020.1"/>
</dbReference>
<comment type="caution">
    <text evidence="2">The sequence shown here is derived from an EMBL/GenBank/DDBJ whole genome shotgun (WGS) entry which is preliminary data.</text>
</comment>
<reference evidence="2" key="1">
    <citation type="journal article" date="2021" name="Front. Microbiol.">
        <title>Comprehensive Comparative Genomics and Phenotyping of Methylobacterium Species.</title>
        <authorList>
            <person name="Alessa O."/>
            <person name="Ogura Y."/>
            <person name="Fujitani Y."/>
            <person name="Takami H."/>
            <person name="Hayashi T."/>
            <person name="Sahin N."/>
            <person name="Tani A."/>
        </authorList>
    </citation>
    <scope>NUCLEOTIDE SEQUENCE</scope>
    <source>
        <strain evidence="2">NBRC 15686</strain>
    </source>
</reference>
<sequence>MQAAPKSLERDNAEKKGARRRYEQEAAYGRDTSRMIDNQARAGR</sequence>
<organism evidence="2 3">
    <name type="scientific">Methylorubrum aminovorans</name>
    <dbReference type="NCBI Taxonomy" id="269069"/>
    <lineage>
        <taxon>Bacteria</taxon>
        <taxon>Pseudomonadati</taxon>
        <taxon>Pseudomonadota</taxon>
        <taxon>Alphaproteobacteria</taxon>
        <taxon>Hyphomicrobiales</taxon>
        <taxon>Methylobacteriaceae</taxon>
        <taxon>Methylorubrum</taxon>
    </lineage>
</organism>
<protein>
    <recommendedName>
        <fullName evidence="4">Plasmid stabilization protein</fullName>
    </recommendedName>
</protein>